<keyword evidence="1 3" id="KW-0560">Oxidoreductase</keyword>
<dbReference type="InterPro" id="IPR044086">
    <property type="entry name" value="LUC3-like"/>
</dbReference>
<evidence type="ECO:0000256" key="2">
    <source>
        <dbReference type="PROSITE-ProRule" id="PRU10007"/>
    </source>
</evidence>
<protein>
    <submittedName>
        <fullName evidence="5">Aldehyde dehydrogenase family protein</fullName>
    </submittedName>
</protein>
<gene>
    <name evidence="5" type="ORF">ACFQRL_11680</name>
</gene>
<dbReference type="Gene3D" id="3.40.605.10">
    <property type="entry name" value="Aldehyde Dehydrogenase, Chain A, domain 1"/>
    <property type="match status" value="1"/>
</dbReference>
<organism evidence="5 6">
    <name type="scientific">Microbacterium fluvii</name>
    <dbReference type="NCBI Taxonomy" id="415215"/>
    <lineage>
        <taxon>Bacteria</taxon>
        <taxon>Bacillati</taxon>
        <taxon>Actinomycetota</taxon>
        <taxon>Actinomycetes</taxon>
        <taxon>Micrococcales</taxon>
        <taxon>Microbacteriaceae</taxon>
        <taxon>Microbacterium</taxon>
    </lineage>
</organism>
<dbReference type="InterPro" id="IPR016160">
    <property type="entry name" value="Ald_DH_CS_CYS"/>
</dbReference>
<evidence type="ECO:0000313" key="5">
    <source>
        <dbReference type="EMBL" id="MFC7269624.1"/>
    </source>
</evidence>
<evidence type="ECO:0000256" key="3">
    <source>
        <dbReference type="RuleBase" id="RU003345"/>
    </source>
</evidence>
<dbReference type="RefSeq" id="WP_262874556.1">
    <property type="nucleotide sequence ID" value="NZ_BAABKW010000001.1"/>
</dbReference>
<feature type="domain" description="Aldehyde dehydrogenase" evidence="4">
    <location>
        <begin position="23"/>
        <end position="466"/>
    </location>
</feature>
<dbReference type="Gene3D" id="3.40.309.10">
    <property type="entry name" value="Aldehyde Dehydrogenase, Chain A, domain 2"/>
    <property type="match status" value="1"/>
</dbReference>
<dbReference type="CDD" id="cd07106">
    <property type="entry name" value="ALDH_AldA-AAD23400"/>
    <property type="match status" value="1"/>
</dbReference>
<sequence length="469" mass="49294">MTVTTSLLDAVTVDEGQGRAIPDAATRETIGYAPVHSVADLDAAIAAARAAQPAWNALGHAERSRILHAIADDLEANAEELAVLLSREQGKPLDGPNARFEVGACAVWTRVPADTELEPEVVFEDGPARAEIHYDALGVVGAIGPWNWPMMIAVWQIAPSLRMGNTVVVKPSEYTPLSVLALVEIYNRHLPAGVLTAISGDREVGAAIAAHPDLDKIMFTGSTATGRRIVEASAHNLARLTLELGGNDAGIVLPGTDVAAIAENLFWGCFINTGQTCAALKRLYVHDSVYDEVVDTLAGMAAQMPMGRGLDAGNVLGPLQNEKQFDIVRDLVDDARARGARIVTGGSAAPELGPLFYRATVVADIEDGARLVDEEQFGPAIPVIRYTDLDDAVARANASEQGLGASVWSADVDAAVEVAKRLQAGTVWINGHGGLNPVVPFGGIKASGYGMEFGVQGLKAVAAPKVISR</sequence>
<dbReference type="PROSITE" id="PS00070">
    <property type="entry name" value="ALDEHYDE_DEHYDR_CYS"/>
    <property type="match status" value="1"/>
</dbReference>
<dbReference type="EMBL" id="JBHTBE010000003">
    <property type="protein sequence ID" value="MFC7269624.1"/>
    <property type="molecule type" value="Genomic_DNA"/>
</dbReference>
<dbReference type="Pfam" id="PF00171">
    <property type="entry name" value="Aldedh"/>
    <property type="match status" value="1"/>
</dbReference>
<dbReference type="SUPFAM" id="SSF53720">
    <property type="entry name" value="ALDH-like"/>
    <property type="match status" value="1"/>
</dbReference>
<name>A0ABW2HEE4_9MICO</name>
<dbReference type="InterPro" id="IPR029510">
    <property type="entry name" value="Ald_DH_CS_GLU"/>
</dbReference>
<dbReference type="InterPro" id="IPR016161">
    <property type="entry name" value="Ald_DH/histidinol_DH"/>
</dbReference>
<keyword evidence="6" id="KW-1185">Reference proteome</keyword>
<dbReference type="InterPro" id="IPR016162">
    <property type="entry name" value="Ald_DH_N"/>
</dbReference>
<dbReference type="InterPro" id="IPR016163">
    <property type="entry name" value="Ald_DH_C"/>
</dbReference>
<proteinExistence type="inferred from homology"/>
<evidence type="ECO:0000256" key="1">
    <source>
        <dbReference type="ARBA" id="ARBA00023002"/>
    </source>
</evidence>
<feature type="active site" evidence="2">
    <location>
        <position position="243"/>
    </location>
</feature>
<evidence type="ECO:0000313" key="6">
    <source>
        <dbReference type="Proteomes" id="UP001596507"/>
    </source>
</evidence>
<evidence type="ECO:0000259" key="4">
    <source>
        <dbReference type="Pfam" id="PF00171"/>
    </source>
</evidence>
<dbReference type="InterPro" id="IPR015590">
    <property type="entry name" value="Aldehyde_DH_dom"/>
</dbReference>
<reference evidence="6" key="1">
    <citation type="journal article" date="2019" name="Int. J. Syst. Evol. Microbiol.">
        <title>The Global Catalogue of Microorganisms (GCM) 10K type strain sequencing project: providing services to taxonomists for standard genome sequencing and annotation.</title>
        <authorList>
            <consortium name="The Broad Institute Genomics Platform"/>
            <consortium name="The Broad Institute Genome Sequencing Center for Infectious Disease"/>
            <person name="Wu L."/>
            <person name="Ma J."/>
        </authorList>
    </citation>
    <scope>NUCLEOTIDE SEQUENCE [LARGE SCALE GENOMIC DNA]</scope>
    <source>
        <strain evidence="6">CGMCC 1.15772</strain>
    </source>
</reference>
<dbReference type="PANTHER" id="PTHR11699">
    <property type="entry name" value="ALDEHYDE DEHYDROGENASE-RELATED"/>
    <property type="match status" value="1"/>
</dbReference>
<dbReference type="PROSITE" id="PS00687">
    <property type="entry name" value="ALDEHYDE_DEHYDR_GLU"/>
    <property type="match status" value="1"/>
</dbReference>
<comment type="caution">
    <text evidence="5">The sequence shown here is derived from an EMBL/GenBank/DDBJ whole genome shotgun (WGS) entry which is preliminary data.</text>
</comment>
<accession>A0ABW2HEE4</accession>
<comment type="similarity">
    <text evidence="3">Belongs to the aldehyde dehydrogenase family.</text>
</comment>
<dbReference type="Proteomes" id="UP001596507">
    <property type="component" value="Unassembled WGS sequence"/>
</dbReference>